<evidence type="ECO:0000256" key="1">
    <source>
        <dbReference type="ARBA" id="ARBA00004613"/>
    </source>
</evidence>
<dbReference type="Proteomes" id="UP000245252">
    <property type="component" value="Unassembled WGS sequence"/>
</dbReference>
<dbReference type="AlphaFoldDB" id="A0A2U2DSU5"/>
<accession>A0A2U2DSU5</accession>
<dbReference type="InterPro" id="IPR025282">
    <property type="entry name" value="DUF4214"/>
</dbReference>
<dbReference type="PROSITE" id="PS00330">
    <property type="entry name" value="HEMOLYSIN_CALCIUM"/>
    <property type="match status" value="2"/>
</dbReference>
<feature type="domain" description="DUF4214" evidence="3">
    <location>
        <begin position="41"/>
        <end position="102"/>
    </location>
</feature>
<protein>
    <recommendedName>
        <fullName evidence="3">DUF4214 domain-containing protein</fullName>
    </recommendedName>
</protein>
<dbReference type="InterPro" id="IPR001343">
    <property type="entry name" value="Hemolysn_Ca-bd"/>
</dbReference>
<dbReference type="SUPFAM" id="SSF51120">
    <property type="entry name" value="beta-Roll"/>
    <property type="match status" value="2"/>
</dbReference>
<sequence>MATIQGIYVALFGRPADPAGLAFFNEATNNGADLTAIGDLASTTEYQSRFTGMTNEQIINSIYQSLFERDGEAEGVDFYVGELEAGRLNINNIAIAILDGAKNEDLDTVNAKIAAANLFTSHLDQTNEVEAYAGADAAAVGRDYLASIDTQNPGTGANADAAILLLLDEQGGNEPGTGGGGGGGGVSTFTLEQLLYDYAPGTEPAAYNLAYGPDDLGSIEVKDLVRIPGIIEGARNDALYQGYTAKLDDTLANIETVTDGQLNAISEITAKGDGDIDNANFSHLSRGLTILGGDGGTGMDSGEGLIGGTGDDWIYGGTGKDYLHGNDGDDVIYGLDGDDVLQGNKGDDTLYGGVGEDRLHGGQGNDYLYGEDGNDQLFGNLGDDFLDGGAGHDTIELEGAGSGSDQVLLATVGSSSDTINGFTSGDDKLVYNNANTTSDADAFGEIASRVGIFTDGTLNIQNGSQFGVIEFEFGMSGGDLSTGSTNDLFNGLRTDGNLFGLIIPLSADKIELNIDDNGAWSGFLVAYQNNNAYVYYADSADDTITAGEVELVATVTGVAQGGLTSADFVGVTFDV</sequence>
<keyword evidence="2" id="KW-0964">Secreted</keyword>
<gene>
    <name evidence="4" type="ORF">DEM27_08265</name>
</gene>
<dbReference type="Pfam" id="PF00353">
    <property type="entry name" value="HemolysinCabind"/>
    <property type="match status" value="1"/>
</dbReference>
<keyword evidence="5" id="KW-1185">Reference proteome</keyword>
<dbReference type="InterPro" id="IPR050557">
    <property type="entry name" value="RTX_toxin/Mannuronan_C5-epim"/>
</dbReference>
<comment type="subcellular location">
    <subcellularLocation>
        <location evidence="1">Secreted</location>
    </subcellularLocation>
</comment>
<dbReference type="OrthoDB" id="8455559at2"/>
<proteinExistence type="predicted"/>
<reference evidence="4 5" key="1">
    <citation type="submission" date="2018-05" db="EMBL/GenBank/DDBJ databases">
        <title>The draft genome of strain NS-104.</title>
        <authorList>
            <person name="Hang P."/>
            <person name="Jiang J."/>
        </authorList>
    </citation>
    <scope>NUCLEOTIDE SEQUENCE [LARGE SCALE GENOMIC DNA]</scope>
    <source>
        <strain evidence="4 5">NS-104</strain>
    </source>
</reference>
<evidence type="ECO:0000259" key="3">
    <source>
        <dbReference type="Pfam" id="PF13946"/>
    </source>
</evidence>
<dbReference type="PANTHER" id="PTHR38340">
    <property type="entry name" value="S-LAYER PROTEIN"/>
    <property type="match status" value="1"/>
</dbReference>
<name>A0A2U2DSU5_9HYPH</name>
<dbReference type="EMBL" id="QFBC01000003">
    <property type="protein sequence ID" value="PWE56384.1"/>
    <property type="molecule type" value="Genomic_DNA"/>
</dbReference>
<dbReference type="PANTHER" id="PTHR38340:SF1">
    <property type="entry name" value="S-LAYER PROTEIN"/>
    <property type="match status" value="1"/>
</dbReference>
<dbReference type="InterPro" id="IPR011049">
    <property type="entry name" value="Serralysin-like_metalloprot_C"/>
</dbReference>
<dbReference type="Gene3D" id="2.150.10.10">
    <property type="entry name" value="Serralysin-like metalloprotease, C-terminal"/>
    <property type="match status" value="2"/>
</dbReference>
<dbReference type="RefSeq" id="WP_128755463.1">
    <property type="nucleotide sequence ID" value="NZ_QFBC01000003.1"/>
</dbReference>
<organism evidence="4 5">
    <name type="scientific">Metarhizobium album</name>
    <dbReference type="NCBI Taxonomy" id="2182425"/>
    <lineage>
        <taxon>Bacteria</taxon>
        <taxon>Pseudomonadati</taxon>
        <taxon>Pseudomonadota</taxon>
        <taxon>Alphaproteobacteria</taxon>
        <taxon>Hyphomicrobiales</taxon>
        <taxon>Rhizobiaceae</taxon>
        <taxon>Metarhizobium</taxon>
    </lineage>
</organism>
<comment type="caution">
    <text evidence="4">The sequence shown here is derived from an EMBL/GenBank/DDBJ whole genome shotgun (WGS) entry which is preliminary data.</text>
</comment>
<dbReference type="Pfam" id="PF13946">
    <property type="entry name" value="DUF4214"/>
    <property type="match status" value="1"/>
</dbReference>
<dbReference type="PRINTS" id="PR00313">
    <property type="entry name" value="CABNDNGRPT"/>
</dbReference>
<dbReference type="GO" id="GO:0005509">
    <property type="term" value="F:calcium ion binding"/>
    <property type="evidence" value="ECO:0007669"/>
    <property type="project" value="InterPro"/>
</dbReference>
<dbReference type="InterPro" id="IPR018511">
    <property type="entry name" value="Hemolysin-typ_Ca-bd_CS"/>
</dbReference>
<evidence type="ECO:0000313" key="5">
    <source>
        <dbReference type="Proteomes" id="UP000245252"/>
    </source>
</evidence>
<evidence type="ECO:0000313" key="4">
    <source>
        <dbReference type="EMBL" id="PWE56384.1"/>
    </source>
</evidence>
<evidence type="ECO:0000256" key="2">
    <source>
        <dbReference type="ARBA" id="ARBA00022525"/>
    </source>
</evidence>
<dbReference type="GO" id="GO:0005576">
    <property type="term" value="C:extracellular region"/>
    <property type="evidence" value="ECO:0007669"/>
    <property type="project" value="UniProtKB-SubCell"/>
</dbReference>